<accession>A0A382YFK5</accession>
<dbReference type="EMBL" id="UINC01175437">
    <property type="protein sequence ID" value="SVD82063.1"/>
    <property type="molecule type" value="Genomic_DNA"/>
</dbReference>
<evidence type="ECO:0000313" key="1">
    <source>
        <dbReference type="EMBL" id="SVD82063.1"/>
    </source>
</evidence>
<protein>
    <submittedName>
        <fullName evidence="1">Uncharacterized protein</fullName>
    </submittedName>
</protein>
<name>A0A382YFK5_9ZZZZ</name>
<reference evidence="1" key="1">
    <citation type="submission" date="2018-05" db="EMBL/GenBank/DDBJ databases">
        <authorList>
            <person name="Lanie J.A."/>
            <person name="Ng W.-L."/>
            <person name="Kazmierczak K.M."/>
            <person name="Andrzejewski T.M."/>
            <person name="Davidsen T.M."/>
            <person name="Wayne K.J."/>
            <person name="Tettelin H."/>
            <person name="Glass J.I."/>
            <person name="Rusch D."/>
            <person name="Podicherti R."/>
            <person name="Tsui H.-C.T."/>
            <person name="Winkler M.E."/>
        </authorList>
    </citation>
    <scope>NUCLEOTIDE SEQUENCE</scope>
</reference>
<sequence>MGFWVWVLIMMLAMLAMGCGTEYEKGWAWGMVTEDGMETAKLIWENKEVRVDSVEKTAYGDDILIPDNSHKLCKDKHYHDPYTKLEYCLPEGFDNINQLHLYRVR</sequence>
<dbReference type="AlphaFoldDB" id="A0A382YFK5"/>
<gene>
    <name evidence="1" type="ORF">METZ01_LOCUS434917</name>
</gene>
<proteinExistence type="predicted"/>
<organism evidence="1">
    <name type="scientific">marine metagenome</name>
    <dbReference type="NCBI Taxonomy" id="408172"/>
    <lineage>
        <taxon>unclassified sequences</taxon>
        <taxon>metagenomes</taxon>
        <taxon>ecological metagenomes</taxon>
    </lineage>
</organism>